<dbReference type="GO" id="GO:0042351">
    <property type="term" value="P:'de novo' GDP-L-fucose biosynthetic process"/>
    <property type="evidence" value="ECO:0007669"/>
    <property type="project" value="TreeGrafter"/>
</dbReference>
<keyword evidence="5" id="KW-0536">Nodulation</keyword>
<evidence type="ECO:0000313" key="11">
    <source>
        <dbReference type="Proteomes" id="UP000001353"/>
    </source>
</evidence>
<comment type="cofactor">
    <cofactor evidence="2 8">
        <name>NADP(+)</name>
        <dbReference type="ChEBI" id="CHEBI:58349"/>
    </cofactor>
</comment>
<evidence type="ECO:0000256" key="3">
    <source>
        <dbReference type="ARBA" id="ARBA00009263"/>
    </source>
</evidence>
<evidence type="ECO:0000256" key="2">
    <source>
        <dbReference type="ARBA" id="ARBA00001937"/>
    </source>
</evidence>
<accession>F7ZJ71</accession>
<dbReference type="GO" id="GO:0070401">
    <property type="term" value="F:NADP+ binding"/>
    <property type="evidence" value="ECO:0007669"/>
    <property type="project" value="UniProtKB-UniRule"/>
</dbReference>
<dbReference type="HAMAP" id="MF_00955">
    <property type="entry name" value="GDP_Man_dehydratase"/>
    <property type="match status" value="1"/>
</dbReference>
<dbReference type="Gene3D" id="3.90.25.10">
    <property type="entry name" value="UDP-galactose 4-epimerase, domain 1"/>
    <property type="match status" value="1"/>
</dbReference>
<dbReference type="STRING" id="391595.RLO149_c044290"/>
<proteinExistence type="inferred from homology"/>
<dbReference type="OrthoDB" id="9779041at2"/>
<dbReference type="SUPFAM" id="SSF51735">
    <property type="entry name" value="NAD(P)-binding Rossmann-fold domains"/>
    <property type="match status" value="1"/>
</dbReference>
<evidence type="ECO:0000256" key="5">
    <source>
        <dbReference type="ARBA" id="ARBA00022458"/>
    </source>
</evidence>
<feature type="domain" description="NAD(P)-binding" evidence="9">
    <location>
        <begin position="7"/>
        <end position="337"/>
    </location>
</feature>
<comment type="catalytic activity">
    <reaction evidence="1 8">
        <text>GDP-alpha-D-mannose = GDP-4-dehydro-alpha-D-rhamnose + H2O</text>
        <dbReference type="Rhea" id="RHEA:23820"/>
        <dbReference type="ChEBI" id="CHEBI:15377"/>
        <dbReference type="ChEBI" id="CHEBI:57527"/>
        <dbReference type="ChEBI" id="CHEBI:57964"/>
        <dbReference type="EC" id="4.2.1.47"/>
    </reaction>
</comment>
<evidence type="ECO:0000256" key="8">
    <source>
        <dbReference type="HAMAP-Rule" id="MF_00955"/>
    </source>
</evidence>
<dbReference type="KEGG" id="rli:RLO149_c044290"/>
<dbReference type="InterPro" id="IPR036291">
    <property type="entry name" value="NAD(P)-bd_dom_sf"/>
</dbReference>
<keyword evidence="6 8" id="KW-0456">Lyase</keyword>
<dbReference type="FunFam" id="3.40.50.720:FF:000924">
    <property type="entry name" value="GDP-mannose 4,6 dehydratase"/>
    <property type="match status" value="1"/>
</dbReference>
<protein>
    <recommendedName>
        <fullName evidence="4 8">GDP-mannose 4,6-dehydratase</fullName>
        <ecNumber evidence="4 8">4.2.1.47</ecNumber>
    </recommendedName>
    <alternativeName>
        <fullName evidence="8">GDP-D-mannose dehydratase</fullName>
    </alternativeName>
</protein>
<dbReference type="AlphaFoldDB" id="F7ZJ71"/>
<dbReference type="NCBIfam" id="TIGR01472">
    <property type="entry name" value="gmd"/>
    <property type="match status" value="1"/>
</dbReference>
<dbReference type="Gene3D" id="3.40.50.720">
    <property type="entry name" value="NAD(P)-binding Rossmann-like Domain"/>
    <property type="match status" value="1"/>
</dbReference>
<organism evidence="10 11">
    <name type="scientific">Roseobacter litoralis (strain ATCC 49566 / DSM 6996 / JCM 21268 / NBRC 15278 / OCh 149)</name>
    <dbReference type="NCBI Taxonomy" id="391595"/>
    <lineage>
        <taxon>Bacteria</taxon>
        <taxon>Pseudomonadati</taxon>
        <taxon>Pseudomonadota</taxon>
        <taxon>Alphaproteobacteria</taxon>
        <taxon>Rhodobacterales</taxon>
        <taxon>Roseobacteraceae</taxon>
        <taxon>Roseobacter</taxon>
    </lineage>
</organism>
<dbReference type="InterPro" id="IPR016040">
    <property type="entry name" value="NAD(P)-bd_dom"/>
</dbReference>
<reference evidence="10 11" key="1">
    <citation type="journal article" date="2011" name="BMC Genomics">
        <title>Comparative genome analysis and genome-guided physiological analysis of Roseobacter litoralis.</title>
        <authorList>
            <person name="Kalhoefer D."/>
            <person name="Thole S."/>
            <person name="Voget S."/>
            <person name="Lehmann R."/>
            <person name="Liesegang H."/>
            <person name="Wollher A."/>
            <person name="Daniel R."/>
            <person name="Simon M."/>
            <person name="Brinkhoff T."/>
        </authorList>
    </citation>
    <scope>NUCLEOTIDE SEQUENCE [LARGE SCALE GENOMIC DNA]</scope>
    <source>
        <strain evidence="11">ATCC 49566 / DSM 6996 / JCM 21268 / NBRC 15278 / OCh 149</strain>
    </source>
</reference>
<dbReference type="InterPro" id="IPR006368">
    <property type="entry name" value="GDP_Man_deHydtase"/>
</dbReference>
<dbReference type="Pfam" id="PF16363">
    <property type="entry name" value="GDP_Man_Dehyd"/>
    <property type="match status" value="1"/>
</dbReference>
<evidence type="ECO:0000256" key="4">
    <source>
        <dbReference type="ARBA" id="ARBA00011989"/>
    </source>
</evidence>
<name>F7ZJ71_ROSLO</name>
<dbReference type="RefSeq" id="WP_013964185.1">
    <property type="nucleotide sequence ID" value="NC_015730.1"/>
</dbReference>
<dbReference type="PANTHER" id="PTHR43715:SF1">
    <property type="entry name" value="GDP-MANNOSE 4,6 DEHYDRATASE"/>
    <property type="match status" value="1"/>
</dbReference>
<dbReference type="eggNOG" id="COG1089">
    <property type="taxonomic scope" value="Bacteria"/>
</dbReference>
<dbReference type="Proteomes" id="UP000001353">
    <property type="component" value="Chromosome"/>
</dbReference>
<dbReference type="PANTHER" id="PTHR43715">
    <property type="entry name" value="GDP-MANNOSE 4,6-DEHYDRATASE"/>
    <property type="match status" value="1"/>
</dbReference>
<comment type="function">
    <text evidence="7 8">Catalyzes the conversion of GDP-D-mannose to GDP-4-dehydro-6-deoxy-D-mannose.</text>
</comment>
<keyword evidence="11" id="KW-1185">Reference proteome</keyword>
<comment type="similarity">
    <text evidence="3 8">Belongs to the NAD(P)-dependent epimerase/dehydratase family. GDP-mannose 4,6-dehydratase subfamily.</text>
</comment>
<dbReference type="GO" id="GO:0008446">
    <property type="term" value="F:GDP-mannose 4,6-dehydratase activity"/>
    <property type="evidence" value="ECO:0007669"/>
    <property type="project" value="UniProtKB-UniRule"/>
</dbReference>
<evidence type="ECO:0000313" key="10">
    <source>
        <dbReference type="EMBL" id="AEI96316.1"/>
    </source>
</evidence>
<dbReference type="HOGENOM" id="CLU_007383_14_0_5"/>
<evidence type="ECO:0000256" key="7">
    <source>
        <dbReference type="ARBA" id="ARBA00059383"/>
    </source>
</evidence>
<comment type="caution">
    <text evidence="8">Lacks conserved residue(s) required for the propagation of feature annotation.</text>
</comment>
<dbReference type="CDD" id="cd05260">
    <property type="entry name" value="GDP_MD_SDR_e"/>
    <property type="match status" value="1"/>
</dbReference>
<evidence type="ECO:0000256" key="1">
    <source>
        <dbReference type="ARBA" id="ARBA00000188"/>
    </source>
</evidence>
<dbReference type="EMBL" id="CP002623">
    <property type="protein sequence ID" value="AEI96316.1"/>
    <property type="molecule type" value="Genomic_DNA"/>
</dbReference>
<evidence type="ECO:0000259" key="9">
    <source>
        <dbReference type="Pfam" id="PF16363"/>
    </source>
</evidence>
<keyword evidence="8" id="KW-0521">NADP</keyword>
<evidence type="ECO:0000256" key="6">
    <source>
        <dbReference type="ARBA" id="ARBA00023239"/>
    </source>
</evidence>
<gene>
    <name evidence="8 10" type="primary">gmd</name>
    <name evidence="10" type="ordered locus">RLO149_c044290</name>
</gene>
<dbReference type="EC" id="4.2.1.47" evidence="4 8"/>
<sequence>MSKKVALITGVTGQDGAYLAELLLNKGYVVHGIKRRSSSFNTERIDHLYVDRHDQDAQMFLHFGDMTDATSLIRVINNTRPTEIYNLAAQSHVHVSFETPEYTADSDALGTIRLLEALRILGMEKSVRMYQASTSELYGNTKIRPQSETTPFEPRSPYAAAKLYAFWIIRNYRQAYGIHASNGILFNHESPVRGETFVTRKITRAVVAIEMGQQESILLGNLNASRDWGHARDYVEGMWRMLQQEQPDDYVLATGISHTVREFVETAFAQVDRKIIWEGNGKNETGRDAKTGSTLIRVDPEYFRPTDVDFLLGDASKAKECLGWEPTTSFEQMVAEMVSSDFERMRHERRAINLPR</sequence>